<dbReference type="PANTHER" id="PTHR22683">
    <property type="entry name" value="SPORULATION PROTEIN RELATED"/>
    <property type="match status" value="1"/>
</dbReference>
<dbReference type="AlphaFoldDB" id="A0A1C6V1L1"/>
<dbReference type="PANTHER" id="PTHR22683:SF41">
    <property type="entry name" value="DNA TRANSLOCASE FTSK"/>
    <property type="match status" value="1"/>
</dbReference>
<feature type="transmembrane region" description="Helical" evidence="5">
    <location>
        <begin position="488"/>
        <end position="508"/>
    </location>
</feature>
<evidence type="ECO:0000313" key="8">
    <source>
        <dbReference type="Proteomes" id="UP000198937"/>
    </source>
</evidence>
<dbReference type="Proteomes" id="UP000198937">
    <property type="component" value="Unassembled WGS sequence"/>
</dbReference>
<keyword evidence="1 3" id="KW-0547">Nucleotide-binding</keyword>
<feature type="compositionally biased region" description="Basic residues" evidence="4">
    <location>
        <begin position="372"/>
        <end position="385"/>
    </location>
</feature>
<accession>A0A1C6V1L1</accession>
<dbReference type="InterPro" id="IPR050206">
    <property type="entry name" value="FtsK/SpoIIIE/SftA"/>
</dbReference>
<evidence type="ECO:0000313" key="7">
    <source>
        <dbReference type="EMBL" id="SCL60189.1"/>
    </source>
</evidence>
<evidence type="ECO:0000256" key="2">
    <source>
        <dbReference type="ARBA" id="ARBA00022840"/>
    </source>
</evidence>
<dbReference type="GO" id="GO:0005524">
    <property type="term" value="F:ATP binding"/>
    <property type="evidence" value="ECO:0007669"/>
    <property type="project" value="UniProtKB-UniRule"/>
</dbReference>
<evidence type="ECO:0000256" key="1">
    <source>
        <dbReference type="ARBA" id="ARBA00022741"/>
    </source>
</evidence>
<dbReference type="RefSeq" id="WP_229688221.1">
    <property type="nucleotide sequence ID" value="NZ_BMMJ01000002.1"/>
</dbReference>
<evidence type="ECO:0000256" key="5">
    <source>
        <dbReference type="SAM" id="Phobius"/>
    </source>
</evidence>
<dbReference type="InterPro" id="IPR002543">
    <property type="entry name" value="FtsK_dom"/>
</dbReference>
<dbReference type="Gene3D" id="3.40.50.300">
    <property type="entry name" value="P-loop containing nucleotide triphosphate hydrolases"/>
    <property type="match status" value="1"/>
</dbReference>
<protein>
    <submittedName>
        <fullName evidence="7">FtsK/SpoIIIE family protein</fullName>
    </submittedName>
</protein>
<evidence type="ECO:0000259" key="6">
    <source>
        <dbReference type="PROSITE" id="PS50901"/>
    </source>
</evidence>
<sequence>MAYAFGRRYARVYTERPDDAPTRTGRGAWVLRLVDRVRYRDRPTVVYLALVRTDALRTLVPPFPVPAVPDFTALPLARREDLRTWSLHLLATHVLVGGATRSGKGSVLWSLVRVLGDGIASGLMRLWVIDPKGGMEFALGRPMFARFACKSFEAMADLLDEAVTVLRERQTRLAGTVRVHTPTEVDPLVVVVIDEMAALTAYLQDVDLRKRIAGSLGLLLSQGAGVGVLVVAALQDPRKEVLPFRDLFPTRIALGLTEASQVDMVLGDGARNRGALADQMPRWAKGVGYVILDGTPDPMRVRFSYVSDDDIRDMARRCPAPADAADILAQVGRETAAEPVRLPLPRKPSGPLLPDALRNLLDQPPPPPAVRPTRRPGRPERRRPARPGLPHQPSPRHGGPAHPHRPDHPREAEGGAVMTERTESAVRLVILLAIGTMAGAAAFTHVHDLSVAHGQPHWIGWANAVAVELMTIYLGLELRARRRAGRPVGLVASLLVAFALLSLAAQVAEAEPSVWGWIVAAVPSLAFLALVKVVLSNAPATPPPAPIPAPASARPSVDLREAPEQVTTEPEPDHRPTSPAVLAPVPATVPAPAAVLPPRGVIQPNRPHVVGIIR</sequence>
<feature type="binding site" evidence="3">
    <location>
        <begin position="98"/>
        <end position="105"/>
    </location>
    <ligand>
        <name>ATP</name>
        <dbReference type="ChEBI" id="CHEBI:30616"/>
    </ligand>
</feature>
<feature type="domain" description="FtsK" evidence="6">
    <location>
        <begin position="73"/>
        <end position="263"/>
    </location>
</feature>
<evidence type="ECO:0000256" key="4">
    <source>
        <dbReference type="SAM" id="MobiDB-lite"/>
    </source>
</evidence>
<feature type="transmembrane region" description="Helical" evidence="5">
    <location>
        <begin position="514"/>
        <end position="535"/>
    </location>
</feature>
<evidence type="ECO:0000256" key="3">
    <source>
        <dbReference type="PROSITE-ProRule" id="PRU00289"/>
    </source>
</evidence>
<feature type="transmembrane region" description="Helical" evidence="5">
    <location>
        <begin position="428"/>
        <end position="446"/>
    </location>
</feature>
<organism evidence="7 8">
    <name type="scientific">Micromonospora yangpuensis</name>
    <dbReference type="NCBI Taxonomy" id="683228"/>
    <lineage>
        <taxon>Bacteria</taxon>
        <taxon>Bacillati</taxon>
        <taxon>Actinomycetota</taxon>
        <taxon>Actinomycetes</taxon>
        <taxon>Micromonosporales</taxon>
        <taxon>Micromonosporaceae</taxon>
        <taxon>Micromonospora</taxon>
    </lineage>
</organism>
<dbReference type="Pfam" id="PF10935">
    <property type="entry name" value="DUF2637"/>
    <property type="match status" value="1"/>
</dbReference>
<dbReference type="EMBL" id="FMIA01000002">
    <property type="protein sequence ID" value="SCL60189.1"/>
    <property type="molecule type" value="Genomic_DNA"/>
</dbReference>
<dbReference type="SUPFAM" id="SSF52540">
    <property type="entry name" value="P-loop containing nucleoside triphosphate hydrolases"/>
    <property type="match status" value="1"/>
</dbReference>
<dbReference type="InterPro" id="IPR021235">
    <property type="entry name" value="DUF2637"/>
</dbReference>
<gene>
    <name evidence="7" type="ORF">GA0070617_4308</name>
</gene>
<feature type="transmembrane region" description="Helical" evidence="5">
    <location>
        <begin position="458"/>
        <end position="476"/>
    </location>
</feature>
<feature type="compositionally biased region" description="Basic and acidic residues" evidence="4">
    <location>
        <begin position="404"/>
        <end position="413"/>
    </location>
</feature>
<proteinExistence type="predicted"/>
<dbReference type="InterPro" id="IPR027417">
    <property type="entry name" value="P-loop_NTPase"/>
</dbReference>
<keyword evidence="8" id="KW-1185">Reference proteome</keyword>
<reference evidence="7 8" key="1">
    <citation type="submission" date="2016-06" db="EMBL/GenBank/DDBJ databases">
        <authorList>
            <person name="Kjaerup R.B."/>
            <person name="Dalgaard T.S."/>
            <person name="Juul-Madsen H.R."/>
        </authorList>
    </citation>
    <scope>NUCLEOTIDE SEQUENCE [LARGE SCALE GENOMIC DNA]</scope>
    <source>
        <strain evidence="7 8">DSM 45577</strain>
    </source>
</reference>
<keyword evidence="5" id="KW-0472">Membrane</keyword>
<keyword evidence="5" id="KW-1133">Transmembrane helix</keyword>
<feature type="transmembrane region" description="Helical" evidence="5">
    <location>
        <begin position="212"/>
        <end position="234"/>
    </location>
</feature>
<dbReference type="PROSITE" id="PS50901">
    <property type="entry name" value="FTSK"/>
    <property type="match status" value="1"/>
</dbReference>
<keyword evidence="2 3" id="KW-0067">ATP-binding</keyword>
<feature type="region of interest" description="Disordered" evidence="4">
    <location>
        <begin position="542"/>
        <end position="582"/>
    </location>
</feature>
<keyword evidence="5" id="KW-0812">Transmembrane</keyword>
<dbReference type="GO" id="GO:0003677">
    <property type="term" value="F:DNA binding"/>
    <property type="evidence" value="ECO:0007669"/>
    <property type="project" value="InterPro"/>
</dbReference>
<name>A0A1C6V1L1_9ACTN</name>
<dbReference type="STRING" id="683228.GA0070617_4308"/>
<feature type="region of interest" description="Disordered" evidence="4">
    <location>
        <begin position="339"/>
        <end position="418"/>
    </location>
</feature>